<evidence type="ECO:0000313" key="3">
    <source>
        <dbReference type="Proteomes" id="UP000502996"/>
    </source>
</evidence>
<evidence type="ECO:0000313" key="2">
    <source>
        <dbReference type="EMBL" id="QIG43548.1"/>
    </source>
</evidence>
<keyword evidence="3" id="KW-1185">Reference proteome</keyword>
<dbReference type="RefSeq" id="WP_165233266.1">
    <property type="nucleotide sequence ID" value="NZ_CP049257.1"/>
</dbReference>
<gene>
    <name evidence="2" type="ORF">G5V58_12960</name>
</gene>
<reference evidence="2 3" key="1">
    <citation type="submission" date="2020-02" db="EMBL/GenBank/DDBJ databases">
        <title>Full genome sequence of Nocardioides sp. R-3366.</title>
        <authorList>
            <person name="Im W.-T."/>
        </authorList>
    </citation>
    <scope>NUCLEOTIDE SEQUENCE [LARGE SCALE GENOMIC DNA]</scope>
    <source>
        <strain evidence="2 3">R-3366</strain>
    </source>
</reference>
<name>A0A6G6WDZ4_9ACTN</name>
<protein>
    <submittedName>
        <fullName evidence="2">Uncharacterized protein</fullName>
    </submittedName>
</protein>
<accession>A0A6G6WDZ4</accession>
<dbReference type="KEGG" id="nano:G5V58_12960"/>
<keyword evidence="1" id="KW-1133">Transmembrane helix</keyword>
<dbReference type="AlphaFoldDB" id="A0A6G6WDZ4"/>
<feature type="transmembrane region" description="Helical" evidence="1">
    <location>
        <begin position="7"/>
        <end position="26"/>
    </location>
</feature>
<dbReference type="EMBL" id="CP049257">
    <property type="protein sequence ID" value="QIG43548.1"/>
    <property type="molecule type" value="Genomic_DNA"/>
</dbReference>
<proteinExistence type="predicted"/>
<organism evidence="2 3">
    <name type="scientific">Nocardioides anomalus</name>
    <dbReference type="NCBI Taxonomy" id="2712223"/>
    <lineage>
        <taxon>Bacteria</taxon>
        <taxon>Bacillati</taxon>
        <taxon>Actinomycetota</taxon>
        <taxon>Actinomycetes</taxon>
        <taxon>Propionibacteriales</taxon>
        <taxon>Nocardioidaceae</taxon>
        <taxon>Nocardioides</taxon>
    </lineage>
</organism>
<dbReference type="Proteomes" id="UP000502996">
    <property type="component" value="Chromosome"/>
</dbReference>
<evidence type="ECO:0000256" key="1">
    <source>
        <dbReference type="SAM" id="Phobius"/>
    </source>
</evidence>
<keyword evidence="1" id="KW-0812">Transmembrane</keyword>
<keyword evidence="1" id="KW-0472">Membrane</keyword>
<feature type="transmembrane region" description="Helical" evidence="1">
    <location>
        <begin position="32"/>
        <end position="51"/>
    </location>
</feature>
<sequence>MPVNEEGPGIGVWIALGLGVLAGAVLGWPVAGWAGALVTFLVVSVVGALLLS</sequence>